<name>A0A917ERL3_9BACI</name>
<feature type="domain" description="Phosphatidic acid phosphatase type 2/haloperoxidase" evidence="2">
    <location>
        <begin position="54"/>
        <end position="164"/>
    </location>
</feature>
<dbReference type="EMBL" id="BMFK01000001">
    <property type="protein sequence ID" value="GGE71226.1"/>
    <property type="molecule type" value="Genomic_DNA"/>
</dbReference>
<keyword evidence="1" id="KW-0472">Membrane</keyword>
<dbReference type="PANTHER" id="PTHR14969:SF13">
    <property type="entry name" value="AT30094P"/>
    <property type="match status" value="1"/>
</dbReference>
<sequence length="196" mass="22526">MSLSEVNIELFHWINDIGIHYPAINPVSIFFAEYTLYFLILATLIYWFTRTEKNRMMVIQGGVAFILAEGMAKIAGQFHFHYQPFHVLEGVNKLIDKEINNSFPSDHTILFVSMCVSFWLVRRNAWWLVFASCVAISRILVGVHYPVDIVVGALFGIVSAYLAYVFVPRISFVKRLLVTYEKVEKRVLPVKGKSTD</sequence>
<dbReference type="SUPFAM" id="SSF48317">
    <property type="entry name" value="Acid phosphatase/Vanadium-dependent haloperoxidase"/>
    <property type="match status" value="1"/>
</dbReference>
<keyword evidence="1" id="KW-1133">Transmembrane helix</keyword>
<dbReference type="RefSeq" id="WP_188388346.1">
    <property type="nucleotide sequence ID" value="NZ_BMFK01000001.1"/>
</dbReference>
<feature type="transmembrane region" description="Helical" evidence="1">
    <location>
        <begin position="149"/>
        <end position="167"/>
    </location>
</feature>
<reference evidence="3" key="1">
    <citation type="journal article" date="2014" name="Int. J. Syst. Evol. Microbiol.">
        <title>Complete genome sequence of Corynebacterium casei LMG S-19264T (=DSM 44701T), isolated from a smear-ripened cheese.</title>
        <authorList>
            <consortium name="US DOE Joint Genome Institute (JGI-PGF)"/>
            <person name="Walter F."/>
            <person name="Albersmeier A."/>
            <person name="Kalinowski J."/>
            <person name="Ruckert C."/>
        </authorList>
    </citation>
    <scope>NUCLEOTIDE SEQUENCE</scope>
    <source>
        <strain evidence="3">CGMCC 1.12698</strain>
    </source>
</reference>
<evidence type="ECO:0000256" key="1">
    <source>
        <dbReference type="SAM" id="Phobius"/>
    </source>
</evidence>
<dbReference type="Pfam" id="PF01569">
    <property type="entry name" value="PAP2"/>
    <property type="match status" value="1"/>
</dbReference>
<dbReference type="CDD" id="cd03385">
    <property type="entry name" value="PAP2_BcrC_like"/>
    <property type="match status" value="1"/>
</dbReference>
<dbReference type="PANTHER" id="PTHR14969">
    <property type="entry name" value="SPHINGOSINE-1-PHOSPHATE PHOSPHOHYDROLASE"/>
    <property type="match status" value="1"/>
</dbReference>
<accession>A0A917ERL3</accession>
<feature type="transmembrane region" description="Helical" evidence="1">
    <location>
        <begin position="124"/>
        <end position="143"/>
    </location>
</feature>
<protein>
    <submittedName>
        <fullName evidence="3">Undecaprenyl-diphosphatase</fullName>
    </submittedName>
</protein>
<proteinExistence type="predicted"/>
<dbReference type="GO" id="GO:0005886">
    <property type="term" value="C:plasma membrane"/>
    <property type="evidence" value="ECO:0007669"/>
    <property type="project" value="InterPro"/>
</dbReference>
<organism evidence="3 4">
    <name type="scientific">Priestia taiwanensis</name>
    <dbReference type="NCBI Taxonomy" id="1347902"/>
    <lineage>
        <taxon>Bacteria</taxon>
        <taxon>Bacillati</taxon>
        <taxon>Bacillota</taxon>
        <taxon>Bacilli</taxon>
        <taxon>Bacillales</taxon>
        <taxon>Bacillaceae</taxon>
        <taxon>Priestia</taxon>
    </lineage>
</organism>
<dbReference type="InterPro" id="IPR000326">
    <property type="entry name" value="PAP2/HPO"/>
</dbReference>
<dbReference type="Proteomes" id="UP000605259">
    <property type="component" value="Unassembled WGS sequence"/>
</dbReference>
<dbReference type="SMART" id="SM00014">
    <property type="entry name" value="acidPPc"/>
    <property type="match status" value="1"/>
</dbReference>
<keyword evidence="4" id="KW-1185">Reference proteome</keyword>
<dbReference type="Gene3D" id="1.20.144.10">
    <property type="entry name" value="Phosphatidic acid phosphatase type 2/haloperoxidase"/>
    <property type="match status" value="1"/>
</dbReference>
<gene>
    <name evidence="3" type="primary">bcrC</name>
    <name evidence="3" type="ORF">GCM10007140_21420</name>
</gene>
<keyword evidence="1" id="KW-0812">Transmembrane</keyword>
<feature type="transmembrane region" description="Helical" evidence="1">
    <location>
        <begin position="29"/>
        <end position="48"/>
    </location>
</feature>
<dbReference type="InterPro" id="IPR033879">
    <property type="entry name" value="UPP_Pase"/>
</dbReference>
<comment type="caution">
    <text evidence="3">The sequence shown here is derived from an EMBL/GenBank/DDBJ whole genome shotgun (WGS) entry which is preliminary data.</text>
</comment>
<dbReference type="InterPro" id="IPR036938">
    <property type="entry name" value="PAP2/HPO_sf"/>
</dbReference>
<reference evidence="3" key="2">
    <citation type="submission" date="2020-09" db="EMBL/GenBank/DDBJ databases">
        <authorList>
            <person name="Sun Q."/>
            <person name="Zhou Y."/>
        </authorList>
    </citation>
    <scope>NUCLEOTIDE SEQUENCE</scope>
    <source>
        <strain evidence="3">CGMCC 1.12698</strain>
    </source>
</reference>
<evidence type="ECO:0000313" key="3">
    <source>
        <dbReference type="EMBL" id="GGE71226.1"/>
    </source>
</evidence>
<dbReference type="GO" id="GO:0050380">
    <property type="term" value="F:undecaprenyl-diphosphatase activity"/>
    <property type="evidence" value="ECO:0007669"/>
    <property type="project" value="InterPro"/>
</dbReference>
<evidence type="ECO:0000313" key="4">
    <source>
        <dbReference type="Proteomes" id="UP000605259"/>
    </source>
</evidence>
<evidence type="ECO:0000259" key="2">
    <source>
        <dbReference type="SMART" id="SM00014"/>
    </source>
</evidence>
<dbReference type="AlphaFoldDB" id="A0A917ERL3"/>